<evidence type="ECO:0000256" key="4">
    <source>
        <dbReference type="ARBA" id="ARBA00022833"/>
    </source>
</evidence>
<keyword evidence="2 6" id="KW-0479">Metal-binding</keyword>
<organism evidence="9 10">
    <name type="scientific">Linum trigynum</name>
    <dbReference type="NCBI Taxonomy" id="586398"/>
    <lineage>
        <taxon>Eukaryota</taxon>
        <taxon>Viridiplantae</taxon>
        <taxon>Streptophyta</taxon>
        <taxon>Embryophyta</taxon>
        <taxon>Tracheophyta</taxon>
        <taxon>Spermatophyta</taxon>
        <taxon>Magnoliopsida</taxon>
        <taxon>eudicotyledons</taxon>
        <taxon>Gunneridae</taxon>
        <taxon>Pentapetalae</taxon>
        <taxon>rosids</taxon>
        <taxon>fabids</taxon>
        <taxon>Malpighiales</taxon>
        <taxon>Linaceae</taxon>
        <taxon>Linum</taxon>
    </lineage>
</organism>
<gene>
    <name evidence="9" type="ORF">LTRI10_LOCUS37010</name>
</gene>
<dbReference type="AlphaFoldDB" id="A0AAV2FG99"/>
<keyword evidence="4 6" id="KW-0862">Zinc</keyword>
<accession>A0AAV2FG99</accession>
<evidence type="ECO:0000256" key="2">
    <source>
        <dbReference type="ARBA" id="ARBA00022723"/>
    </source>
</evidence>
<dbReference type="PROSITE" id="PS50966">
    <property type="entry name" value="ZF_SWIM"/>
    <property type="match status" value="1"/>
</dbReference>
<feature type="domain" description="SWIM-type" evidence="8">
    <location>
        <begin position="148"/>
        <end position="195"/>
    </location>
</feature>
<evidence type="ECO:0000256" key="6">
    <source>
        <dbReference type="RuleBase" id="RU367018"/>
    </source>
</evidence>
<feature type="region of interest" description="Disordered" evidence="7">
    <location>
        <begin position="225"/>
        <end position="244"/>
    </location>
</feature>
<evidence type="ECO:0000313" key="9">
    <source>
        <dbReference type="EMBL" id="CAL1396655.1"/>
    </source>
</evidence>
<evidence type="ECO:0000256" key="5">
    <source>
        <dbReference type="PROSITE-ProRule" id="PRU00325"/>
    </source>
</evidence>
<comment type="similarity">
    <text evidence="1 6">Belongs to the FHY3/FAR1 family.</text>
</comment>
<dbReference type="GO" id="GO:0008270">
    <property type="term" value="F:zinc ion binding"/>
    <property type="evidence" value="ECO:0007669"/>
    <property type="project" value="UniProtKB-UniRule"/>
</dbReference>
<proteinExistence type="inferred from homology"/>
<evidence type="ECO:0000256" key="1">
    <source>
        <dbReference type="ARBA" id="ARBA00005889"/>
    </source>
</evidence>
<dbReference type="PANTHER" id="PTHR31669">
    <property type="entry name" value="PROTEIN FAR1-RELATED SEQUENCE 10-RELATED"/>
    <property type="match status" value="1"/>
</dbReference>
<name>A0AAV2FG99_9ROSI</name>
<evidence type="ECO:0000256" key="7">
    <source>
        <dbReference type="SAM" id="MobiDB-lite"/>
    </source>
</evidence>
<comment type="subcellular location">
    <subcellularLocation>
        <location evidence="6">Nucleus</location>
    </subcellularLocation>
</comment>
<reference evidence="9 10" key="1">
    <citation type="submission" date="2024-04" db="EMBL/GenBank/DDBJ databases">
        <authorList>
            <person name="Fracassetti M."/>
        </authorList>
    </citation>
    <scope>NUCLEOTIDE SEQUENCE [LARGE SCALE GENOMIC DNA]</scope>
</reference>
<evidence type="ECO:0000256" key="3">
    <source>
        <dbReference type="ARBA" id="ARBA00022771"/>
    </source>
</evidence>
<dbReference type="Pfam" id="PF04434">
    <property type="entry name" value="SWIM"/>
    <property type="match status" value="1"/>
</dbReference>
<comment type="function">
    <text evidence="6">Putative transcription activator involved in regulating light control of development.</text>
</comment>
<dbReference type="InterPro" id="IPR031052">
    <property type="entry name" value="FHY3/FAR1"/>
</dbReference>
<dbReference type="InterPro" id="IPR007527">
    <property type="entry name" value="Znf_SWIM"/>
</dbReference>
<dbReference type="EMBL" id="OZ034819">
    <property type="protein sequence ID" value="CAL1396655.1"/>
    <property type="molecule type" value="Genomic_DNA"/>
</dbReference>
<evidence type="ECO:0000313" key="10">
    <source>
        <dbReference type="Proteomes" id="UP001497516"/>
    </source>
</evidence>
<dbReference type="InterPro" id="IPR006564">
    <property type="entry name" value="Znf_PMZ"/>
</dbReference>
<dbReference type="GO" id="GO:0006355">
    <property type="term" value="P:regulation of DNA-templated transcription"/>
    <property type="evidence" value="ECO:0007669"/>
    <property type="project" value="UniProtKB-UniRule"/>
</dbReference>
<keyword evidence="3 5" id="KW-0863">Zinc-finger</keyword>
<evidence type="ECO:0000259" key="8">
    <source>
        <dbReference type="PROSITE" id="PS50966"/>
    </source>
</evidence>
<feature type="compositionally biased region" description="Basic and acidic residues" evidence="7">
    <location>
        <begin position="234"/>
        <end position="244"/>
    </location>
</feature>
<dbReference type="SMART" id="SM00575">
    <property type="entry name" value="ZnF_PMZ"/>
    <property type="match status" value="1"/>
</dbReference>
<protein>
    <recommendedName>
        <fullName evidence="6">Protein FAR1-RELATED SEQUENCE</fullName>
    </recommendedName>
</protein>
<dbReference type="GO" id="GO:0005634">
    <property type="term" value="C:nucleus"/>
    <property type="evidence" value="ECO:0007669"/>
    <property type="project" value="UniProtKB-SubCell"/>
</dbReference>
<sequence length="305" mass="35688">MISDCFPGSETIDGHQWMQYLKKFRRQWCSLYLRDQFTAGMLTTQASESCNSQVRLFLKPKHNLDEFFIHFTCLLADKRRKETESDYDGKQSAPYIVLEKSSILQHAAKIFTKNIFNRIQEQYLEIEDYIIELVRDNRDDGFISYRTYKMEDDERSDERVILVDTSTATLVCDCRMFRTFGVLCRHMLKVMRLLGEFGNDSMRTIPDHYILKRWTLEARRKEVGDADASGDTSHSQENETGKGDIAMRYRETTAMFNQLATKLSMADEKVYNRWMGALQKVCKEANKALSKTITSEDGKCIEYYL</sequence>
<dbReference type="PANTHER" id="PTHR31669:SF251">
    <property type="entry name" value="PROTEIN FAR1-RELATED SEQUENCE"/>
    <property type="match status" value="1"/>
</dbReference>
<dbReference type="Proteomes" id="UP001497516">
    <property type="component" value="Chromosome 6"/>
</dbReference>
<keyword evidence="6" id="KW-0539">Nucleus</keyword>
<keyword evidence="10" id="KW-1185">Reference proteome</keyword>